<accession>A0A497EYS0</accession>
<keyword evidence="1" id="KW-0804">Transcription</keyword>
<dbReference type="Proteomes" id="UP000272051">
    <property type="component" value="Unassembled WGS sequence"/>
</dbReference>
<evidence type="ECO:0000313" key="2">
    <source>
        <dbReference type="Proteomes" id="UP000272051"/>
    </source>
</evidence>
<dbReference type="GO" id="GO:0000428">
    <property type="term" value="C:DNA-directed RNA polymerase complex"/>
    <property type="evidence" value="ECO:0007669"/>
    <property type="project" value="UniProtKB-KW"/>
</dbReference>
<dbReference type="AlphaFoldDB" id="A0A497EYS0"/>
<comment type="caution">
    <text evidence="1">The sequence shown here is derived from an EMBL/GenBank/DDBJ whole genome shotgun (WGS) entry which is preliminary data.</text>
</comment>
<proteinExistence type="predicted"/>
<dbReference type="EMBL" id="QMQX01000048">
    <property type="protein sequence ID" value="RLE52544.1"/>
    <property type="molecule type" value="Genomic_DNA"/>
</dbReference>
<sequence>MLVPEKKNEKVYLVCRSCGFKKIAKDMKGYRVTQEVEEEKRRKTIIVEEPRAKRRKEEERELLQEYYEVFLESFAAEEQESGEGYEE</sequence>
<reference evidence="1 2" key="1">
    <citation type="submission" date="2018-06" db="EMBL/GenBank/DDBJ databases">
        <title>Extensive metabolic versatility and redundancy in microbially diverse, dynamic hydrothermal sediments.</title>
        <authorList>
            <person name="Dombrowski N."/>
            <person name="Teske A."/>
            <person name="Baker B.J."/>
        </authorList>
    </citation>
    <scope>NUCLEOTIDE SEQUENCE [LARGE SCALE GENOMIC DNA]</scope>
    <source>
        <strain evidence="1">B34_G17</strain>
    </source>
</reference>
<protein>
    <submittedName>
        <fullName evidence="1">DNA-directed RNA polymerase subunit M</fullName>
    </submittedName>
</protein>
<organism evidence="1 2">
    <name type="scientific">Thermoproteota archaeon</name>
    <dbReference type="NCBI Taxonomy" id="2056631"/>
    <lineage>
        <taxon>Archaea</taxon>
        <taxon>Thermoproteota</taxon>
    </lineage>
</organism>
<keyword evidence="1" id="KW-0240">DNA-directed RNA polymerase</keyword>
<name>A0A497EYS0_9CREN</name>
<evidence type="ECO:0000313" key="1">
    <source>
        <dbReference type="EMBL" id="RLE52544.1"/>
    </source>
</evidence>
<gene>
    <name evidence="1" type="ORF">DRJ33_03475</name>
</gene>